<dbReference type="Proteomes" id="UP001054821">
    <property type="component" value="Unassembled WGS sequence"/>
</dbReference>
<reference evidence="1 2" key="1">
    <citation type="journal article" date="2022" name="G3 (Bethesda)">
        <title>Whole-genome sequence and methylome profiling of the almond [Prunus dulcis (Mill.) D.A. Webb] cultivar 'Nonpareil'.</title>
        <authorList>
            <person name="D'Amico-Willman K.M."/>
            <person name="Ouma W.Z."/>
            <person name="Meulia T."/>
            <person name="Sideli G.M."/>
            <person name="Gradziel T.M."/>
            <person name="Fresnedo-Ramirez J."/>
        </authorList>
    </citation>
    <scope>NUCLEOTIDE SEQUENCE [LARGE SCALE GENOMIC DNA]</scope>
    <source>
        <strain evidence="1">Clone GOH B32 T37-40</strain>
    </source>
</reference>
<keyword evidence="2" id="KW-1185">Reference proteome</keyword>
<evidence type="ECO:0000313" key="1">
    <source>
        <dbReference type="EMBL" id="KAI5311409.1"/>
    </source>
</evidence>
<protein>
    <submittedName>
        <fullName evidence="1">Uncharacterized protein</fullName>
    </submittedName>
</protein>
<evidence type="ECO:0000313" key="2">
    <source>
        <dbReference type="Proteomes" id="UP001054821"/>
    </source>
</evidence>
<gene>
    <name evidence="1" type="ORF">L3X38_000071</name>
</gene>
<proteinExistence type="predicted"/>
<dbReference type="AlphaFoldDB" id="A0AAD4YJU4"/>
<dbReference type="Gene3D" id="3.40.220.10">
    <property type="entry name" value="Leucine Aminopeptidase, subunit E, domain 1"/>
    <property type="match status" value="1"/>
</dbReference>
<dbReference type="EMBL" id="JAJFAZ020000012">
    <property type="protein sequence ID" value="KAI5311409.1"/>
    <property type="molecule type" value="Genomic_DNA"/>
</dbReference>
<name>A0AAD4YJU4_PRUDU</name>
<organism evidence="1 2">
    <name type="scientific">Prunus dulcis</name>
    <name type="common">Almond</name>
    <name type="synonym">Amygdalus dulcis</name>
    <dbReference type="NCBI Taxonomy" id="3755"/>
    <lineage>
        <taxon>Eukaryota</taxon>
        <taxon>Viridiplantae</taxon>
        <taxon>Streptophyta</taxon>
        <taxon>Embryophyta</taxon>
        <taxon>Tracheophyta</taxon>
        <taxon>Spermatophyta</taxon>
        <taxon>Magnoliopsida</taxon>
        <taxon>eudicotyledons</taxon>
        <taxon>Gunneridae</taxon>
        <taxon>Pentapetalae</taxon>
        <taxon>rosids</taxon>
        <taxon>fabids</taxon>
        <taxon>Rosales</taxon>
        <taxon>Rosaceae</taxon>
        <taxon>Amygdaloideae</taxon>
        <taxon>Amygdaleae</taxon>
        <taxon>Prunus</taxon>
    </lineage>
</organism>
<comment type="caution">
    <text evidence="1">The sequence shown here is derived from an EMBL/GenBank/DDBJ whole genome shotgun (WGS) entry which is preliminary data.</text>
</comment>
<dbReference type="InterPro" id="IPR043472">
    <property type="entry name" value="Macro_dom-like"/>
</dbReference>
<sequence length="169" mass="18251">MDPTSDMHLVGEKSPRATIEYQTPLCLFKLVAKVVAMAPIATIEKKQTGVLVLLELEEGFCQAFSFDCGFDRSLLLLFEAKVPVAFRAEVHCGWAAEEAAVVCPETKAFGRLASVLFCHSNTASGTVLGIYEDSRYKSESKKSALKSVGIFGLGTGSEVKKKLNCPPSV</sequence>
<accession>A0AAD4YJU4</accession>